<dbReference type="EMBL" id="MEVN01000034">
    <property type="protein sequence ID" value="OGC56599.1"/>
    <property type="molecule type" value="Genomic_DNA"/>
</dbReference>
<proteinExistence type="predicted"/>
<accession>A0A1F4VHD8</accession>
<sequence length="175" mass="19550">MQRGFFIPTVFVIVALLVLVPVLFWLLINRADISKSDNVRGASVVNEKYTKSGFAVSVISKSGTWDLYEYLCKTKDECEVSLNSGKNWGIVSGGETTGHEVMIEASDEWKDYKYLKLFAKPSWLGSDTGYRVIETGDITASEIVKFTDSSKEIETLFIPVSGLFDKYQKSAVFSD</sequence>
<feature type="transmembrane region" description="Helical" evidence="1">
    <location>
        <begin position="6"/>
        <end position="28"/>
    </location>
</feature>
<reference evidence="2 3" key="1">
    <citation type="journal article" date="2016" name="Nat. Commun.">
        <title>Thousands of microbial genomes shed light on interconnected biogeochemical processes in an aquifer system.</title>
        <authorList>
            <person name="Anantharaman K."/>
            <person name="Brown C.T."/>
            <person name="Hug L.A."/>
            <person name="Sharon I."/>
            <person name="Castelle C.J."/>
            <person name="Probst A.J."/>
            <person name="Thomas B.C."/>
            <person name="Singh A."/>
            <person name="Wilkins M.J."/>
            <person name="Karaoz U."/>
            <person name="Brodie E.L."/>
            <person name="Williams K.H."/>
            <person name="Hubbard S.S."/>
            <person name="Banfield J.F."/>
        </authorList>
    </citation>
    <scope>NUCLEOTIDE SEQUENCE [LARGE SCALE GENOMIC DNA]</scope>
</reference>
<evidence type="ECO:0000256" key="1">
    <source>
        <dbReference type="SAM" id="Phobius"/>
    </source>
</evidence>
<dbReference type="STRING" id="1802630.A3H26_01760"/>
<organism evidence="2 3">
    <name type="scientific">candidate division WWE3 bacterium RIFCSPLOWO2_12_FULL_36_10</name>
    <dbReference type="NCBI Taxonomy" id="1802630"/>
    <lineage>
        <taxon>Bacteria</taxon>
        <taxon>Katanobacteria</taxon>
    </lineage>
</organism>
<protein>
    <submittedName>
        <fullName evidence="2">Uncharacterized protein</fullName>
    </submittedName>
</protein>
<keyword evidence="1" id="KW-0812">Transmembrane</keyword>
<name>A0A1F4VHD8_UNCKA</name>
<dbReference type="Proteomes" id="UP000177763">
    <property type="component" value="Unassembled WGS sequence"/>
</dbReference>
<comment type="caution">
    <text evidence="2">The sequence shown here is derived from an EMBL/GenBank/DDBJ whole genome shotgun (WGS) entry which is preliminary data.</text>
</comment>
<evidence type="ECO:0000313" key="3">
    <source>
        <dbReference type="Proteomes" id="UP000177763"/>
    </source>
</evidence>
<keyword evidence="1" id="KW-1133">Transmembrane helix</keyword>
<keyword evidence="1" id="KW-0472">Membrane</keyword>
<evidence type="ECO:0000313" key="2">
    <source>
        <dbReference type="EMBL" id="OGC56599.1"/>
    </source>
</evidence>
<gene>
    <name evidence="2" type="ORF">A3H26_01760</name>
</gene>
<dbReference type="AlphaFoldDB" id="A0A1F4VHD8"/>